<evidence type="ECO:0000256" key="1">
    <source>
        <dbReference type="SAM" id="MobiDB-lite"/>
    </source>
</evidence>
<gene>
    <name evidence="2" type="ORF">N7515_005347</name>
</gene>
<dbReference type="GeneID" id="81405261"/>
<evidence type="ECO:0000313" key="3">
    <source>
        <dbReference type="Proteomes" id="UP001149079"/>
    </source>
</evidence>
<reference evidence="2" key="1">
    <citation type="submission" date="2022-11" db="EMBL/GenBank/DDBJ databases">
        <authorList>
            <person name="Petersen C."/>
        </authorList>
    </citation>
    <scope>NUCLEOTIDE SEQUENCE</scope>
    <source>
        <strain evidence="2">IBT 22155</strain>
    </source>
</reference>
<accession>A0A9W9GSZ1</accession>
<dbReference type="Proteomes" id="UP001149079">
    <property type="component" value="Unassembled WGS sequence"/>
</dbReference>
<dbReference type="EMBL" id="JAPQKL010000005">
    <property type="protein sequence ID" value="KAJ5129308.1"/>
    <property type="molecule type" value="Genomic_DNA"/>
</dbReference>
<sequence length="87" mass="9612">MWVLGAQHKSYSGDAQTSLDPGLHAIGDSRRAKQQAMYHGYAAGSIEKSDCSLKSTREAASRQMEWRRVAPISSMSLKKERKKGAMV</sequence>
<protein>
    <submittedName>
        <fullName evidence="2">Uncharacterized protein</fullName>
    </submittedName>
</protein>
<name>A0A9W9GSZ1_9EURO</name>
<organism evidence="2 3">
    <name type="scientific">Penicillium bovifimosum</name>
    <dbReference type="NCBI Taxonomy" id="126998"/>
    <lineage>
        <taxon>Eukaryota</taxon>
        <taxon>Fungi</taxon>
        <taxon>Dikarya</taxon>
        <taxon>Ascomycota</taxon>
        <taxon>Pezizomycotina</taxon>
        <taxon>Eurotiomycetes</taxon>
        <taxon>Eurotiomycetidae</taxon>
        <taxon>Eurotiales</taxon>
        <taxon>Aspergillaceae</taxon>
        <taxon>Penicillium</taxon>
    </lineage>
</organism>
<proteinExistence type="predicted"/>
<feature type="region of interest" description="Disordered" evidence="1">
    <location>
        <begin position="1"/>
        <end position="25"/>
    </location>
</feature>
<comment type="caution">
    <text evidence="2">The sequence shown here is derived from an EMBL/GenBank/DDBJ whole genome shotgun (WGS) entry which is preliminary data.</text>
</comment>
<feature type="compositionally biased region" description="Polar residues" evidence="1">
    <location>
        <begin position="9"/>
        <end position="19"/>
    </location>
</feature>
<dbReference type="RefSeq" id="XP_056519687.1">
    <property type="nucleotide sequence ID" value="XM_056666091.1"/>
</dbReference>
<keyword evidence="3" id="KW-1185">Reference proteome</keyword>
<evidence type="ECO:0000313" key="2">
    <source>
        <dbReference type="EMBL" id="KAJ5129308.1"/>
    </source>
</evidence>
<reference evidence="2" key="2">
    <citation type="journal article" date="2023" name="IMA Fungus">
        <title>Comparative genomic study of the Penicillium genus elucidates a diverse pangenome and 15 lateral gene transfer events.</title>
        <authorList>
            <person name="Petersen C."/>
            <person name="Sorensen T."/>
            <person name="Nielsen M.R."/>
            <person name="Sondergaard T.E."/>
            <person name="Sorensen J.L."/>
            <person name="Fitzpatrick D.A."/>
            <person name="Frisvad J.C."/>
            <person name="Nielsen K.L."/>
        </authorList>
    </citation>
    <scope>NUCLEOTIDE SEQUENCE</scope>
    <source>
        <strain evidence="2">IBT 22155</strain>
    </source>
</reference>
<dbReference type="AlphaFoldDB" id="A0A9W9GSZ1"/>